<evidence type="ECO:0000313" key="15">
    <source>
        <dbReference type="RefSeq" id="XP_020725173.2"/>
    </source>
</evidence>
<comment type="function">
    <text evidence="9">Amylin/IAPP is a glucoregulatory peptide hormone that plays an important role in the regulation of energy homeostasis. Selectively inhibits insulin-stimulated glucose utilization and glycogen deposition in muscle, while not affecting adipocyte glucose metabolism. IAPP function is mediated by the CALCR-RAMPs (AMYRs) receptor complexes. Amylin can also bind CALCR receptor in the absence of RAMPs, although it is more selective for AMYRs.</text>
</comment>
<keyword evidence="12" id="KW-0732">Signal</keyword>
<dbReference type="Gene3D" id="6.10.250.2190">
    <property type="match status" value="1"/>
</dbReference>
<feature type="chain" id="PRO_5046219305" description="Islet amyloid polypeptide" evidence="12">
    <location>
        <begin position="23"/>
        <end position="101"/>
    </location>
</feature>
<keyword evidence="7 11" id="KW-1015">Disulfide bond</keyword>
<dbReference type="InterPro" id="IPR000443">
    <property type="entry name" value="IAPP"/>
</dbReference>
<keyword evidence="14" id="KW-1185">Reference proteome</keyword>
<accession>A0A6J0VJI8</accession>
<evidence type="ECO:0000256" key="5">
    <source>
        <dbReference type="ARBA" id="ARBA00022702"/>
    </source>
</evidence>
<dbReference type="InParanoid" id="A0A6J0VJI8"/>
<evidence type="ECO:0000256" key="11">
    <source>
        <dbReference type="PIRSR" id="PIRSR621116-50"/>
    </source>
</evidence>
<reference evidence="14" key="1">
    <citation type="journal article" date="2022" name="J. Hered.">
        <title>A De Novo Chromosome-Level Genome Assembly of the White-Tailed Deer, Odocoileus Virginianus.</title>
        <authorList>
            <person name="London E.W."/>
            <person name="Roca A.L."/>
            <person name="Novakofski J.E."/>
            <person name="Mateus-Pinilla N.E."/>
        </authorList>
    </citation>
    <scope>NUCLEOTIDE SEQUENCE [LARGE SCALE GENOMIC DNA]</scope>
</reference>
<comment type="subunit">
    <text evidence="10">Can form homodimers. Interacts with IDE and INS. Interaction with INS inhibits homodimerization and fibril formation.</text>
</comment>
<dbReference type="InterPro" id="IPR021117">
    <property type="entry name" value="Calcitonin-like"/>
</dbReference>
<dbReference type="PANTHER" id="PTHR10505:SF4">
    <property type="entry name" value="ISLET AMYLOID POLYPEPTIDE"/>
    <property type="match status" value="1"/>
</dbReference>
<keyword evidence="5" id="KW-0372">Hormone</keyword>
<feature type="domain" description="Calcitonin peptide-like" evidence="13">
    <location>
        <begin position="34"/>
        <end position="76"/>
    </location>
</feature>
<feature type="disulfide bond" evidence="11">
    <location>
        <begin position="37"/>
        <end position="42"/>
    </location>
</feature>
<evidence type="ECO:0000256" key="1">
    <source>
        <dbReference type="ARBA" id="ARBA00004613"/>
    </source>
</evidence>
<dbReference type="Pfam" id="PF00214">
    <property type="entry name" value="Calc_CGRP_IAPP"/>
    <property type="match status" value="1"/>
</dbReference>
<sequence length="101" mass="11169">MGILKLPVVLIVLFVALNHLEGGGKPTESRQMEKRKCRAATCATQRLVSFLAPSGNKLGAIFSRMKVGSSTYGKRKKVEISKREPLNYPFRGQSPLQLLLL</sequence>
<keyword evidence="6" id="KW-0034">Amyloid</keyword>
<keyword evidence="4" id="KW-0964">Secreted</keyword>
<evidence type="ECO:0000313" key="14">
    <source>
        <dbReference type="Proteomes" id="UP001652640"/>
    </source>
</evidence>
<protein>
    <recommendedName>
        <fullName evidence="3">Islet amyloid polypeptide</fullName>
    </recommendedName>
    <alternativeName>
        <fullName evidence="8">Amylin</fullName>
    </alternativeName>
</protein>
<evidence type="ECO:0000256" key="10">
    <source>
        <dbReference type="ARBA" id="ARBA00050014"/>
    </source>
</evidence>
<dbReference type="SMART" id="SM00113">
    <property type="entry name" value="CALCITONIN"/>
    <property type="match status" value="1"/>
</dbReference>
<dbReference type="InterPro" id="IPR001693">
    <property type="entry name" value="Calcitonin_peptide-like"/>
</dbReference>
<gene>
    <name evidence="15" type="primary">IAPP</name>
</gene>
<dbReference type="OrthoDB" id="9898100at2759"/>
<comment type="similarity">
    <text evidence="2">Belongs to the calcitonin family.</text>
</comment>
<evidence type="ECO:0000256" key="2">
    <source>
        <dbReference type="ARBA" id="ARBA00009222"/>
    </source>
</evidence>
<feature type="signal peptide" evidence="12">
    <location>
        <begin position="1"/>
        <end position="22"/>
    </location>
</feature>
<evidence type="ECO:0000256" key="4">
    <source>
        <dbReference type="ARBA" id="ARBA00022525"/>
    </source>
</evidence>
<evidence type="ECO:0000256" key="9">
    <source>
        <dbReference type="ARBA" id="ARBA00049594"/>
    </source>
</evidence>
<organism evidence="14 15">
    <name type="scientific">Odocoileus virginianus</name>
    <name type="common">White-tailed deer</name>
    <dbReference type="NCBI Taxonomy" id="9874"/>
    <lineage>
        <taxon>Eukaryota</taxon>
        <taxon>Metazoa</taxon>
        <taxon>Chordata</taxon>
        <taxon>Craniata</taxon>
        <taxon>Vertebrata</taxon>
        <taxon>Euteleostomi</taxon>
        <taxon>Mammalia</taxon>
        <taxon>Eutheria</taxon>
        <taxon>Laurasiatheria</taxon>
        <taxon>Artiodactyla</taxon>
        <taxon>Ruminantia</taxon>
        <taxon>Pecora</taxon>
        <taxon>Cervidae</taxon>
        <taxon>Odocoileinae</taxon>
        <taxon>Odocoileus</taxon>
    </lineage>
</organism>
<dbReference type="Proteomes" id="UP001652640">
    <property type="component" value="Chromosome 23"/>
</dbReference>
<name>A0A6J0VJI8_ODOVR</name>
<evidence type="ECO:0000259" key="13">
    <source>
        <dbReference type="SMART" id="SM00113"/>
    </source>
</evidence>
<dbReference type="KEGG" id="ovr:110122118"/>
<evidence type="ECO:0000256" key="7">
    <source>
        <dbReference type="ARBA" id="ARBA00023157"/>
    </source>
</evidence>
<evidence type="ECO:0000256" key="8">
    <source>
        <dbReference type="ARBA" id="ARBA00030712"/>
    </source>
</evidence>
<dbReference type="GO" id="GO:0005615">
    <property type="term" value="C:extracellular space"/>
    <property type="evidence" value="ECO:0007669"/>
    <property type="project" value="TreeGrafter"/>
</dbReference>
<dbReference type="AlphaFoldDB" id="A0A6J0VJI8"/>
<dbReference type="PANTHER" id="PTHR10505">
    <property type="entry name" value="CALCITONIN-RELATED"/>
    <property type="match status" value="1"/>
</dbReference>
<comment type="subcellular location">
    <subcellularLocation>
        <location evidence="1">Secreted</location>
    </subcellularLocation>
</comment>
<evidence type="ECO:0000256" key="3">
    <source>
        <dbReference type="ARBA" id="ARBA00021733"/>
    </source>
</evidence>
<dbReference type="GO" id="GO:0005179">
    <property type="term" value="F:hormone activity"/>
    <property type="evidence" value="ECO:0007669"/>
    <property type="project" value="UniProtKB-KW"/>
</dbReference>
<dbReference type="GeneID" id="110122118"/>
<dbReference type="PRINTS" id="PR00818">
    <property type="entry name" value="ISLETAMYLOID"/>
</dbReference>
<evidence type="ECO:0000256" key="6">
    <source>
        <dbReference type="ARBA" id="ARBA00023087"/>
    </source>
</evidence>
<evidence type="ECO:0000256" key="12">
    <source>
        <dbReference type="SAM" id="SignalP"/>
    </source>
</evidence>
<dbReference type="InterPro" id="IPR021116">
    <property type="entry name" value="Calcitonin/adrenomedullin"/>
</dbReference>
<reference evidence="15" key="2">
    <citation type="submission" date="2025-08" db="UniProtKB">
        <authorList>
            <consortium name="RefSeq"/>
        </authorList>
    </citation>
    <scope>IDENTIFICATION</scope>
    <source>
        <tissue evidence="15">Tongue muscle</tissue>
    </source>
</reference>
<proteinExistence type="inferred from homology"/>
<dbReference type="RefSeq" id="XP_020725173.2">
    <property type="nucleotide sequence ID" value="XM_020869514.2"/>
</dbReference>